<keyword evidence="3 6" id="KW-0547">Nucleotide-binding</keyword>
<dbReference type="HOGENOM" id="CLU_020352_0_1_0"/>
<dbReference type="Gene3D" id="3.30.420.40">
    <property type="match status" value="2"/>
</dbReference>
<evidence type="ECO:0000256" key="4">
    <source>
        <dbReference type="ARBA" id="ARBA00022777"/>
    </source>
</evidence>
<dbReference type="GO" id="GO:0005737">
    <property type="term" value="C:cytoplasm"/>
    <property type="evidence" value="ECO:0007669"/>
    <property type="project" value="UniProtKB-SubCell"/>
</dbReference>
<keyword evidence="4 6" id="KW-0418">Kinase</keyword>
<keyword evidence="6" id="KW-0479">Metal-binding</keyword>
<feature type="binding site" evidence="6">
    <location>
        <begin position="276"/>
        <end position="278"/>
    </location>
    <ligand>
        <name>ATP</name>
        <dbReference type="ChEBI" id="CHEBI:30616"/>
    </ligand>
</feature>
<proteinExistence type="inferred from homology"/>
<protein>
    <recommendedName>
        <fullName evidence="6">Acetate kinase</fullName>
        <ecNumber evidence="6">2.7.2.1</ecNumber>
    </recommendedName>
    <alternativeName>
        <fullName evidence="6">Acetokinase</fullName>
    </alternativeName>
</protein>
<feature type="binding site" evidence="6">
    <location>
        <position position="29"/>
    </location>
    <ligand>
        <name>Mg(2+)</name>
        <dbReference type="ChEBI" id="CHEBI:18420"/>
    </ligand>
</feature>
<dbReference type="GO" id="GO:0005524">
    <property type="term" value="F:ATP binding"/>
    <property type="evidence" value="ECO:0007669"/>
    <property type="project" value="UniProtKB-KW"/>
</dbReference>
<comment type="similarity">
    <text evidence="1 6 7">Belongs to the acetokinase family.</text>
</comment>
<dbReference type="InterPro" id="IPR043129">
    <property type="entry name" value="ATPase_NBD"/>
</dbReference>
<dbReference type="GO" id="GO:0006085">
    <property type="term" value="P:acetyl-CoA biosynthetic process"/>
    <property type="evidence" value="ECO:0007669"/>
    <property type="project" value="UniProtKB-UniRule"/>
</dbReference>
<feature type="binding site" evidence="6">
    <location>
        <position position="88"/>
    </location>
    <ligand>
        <name>substrate</name>
    </ligand>
</feature>
<dbReference type="GO" id="GO:0000287">
    <property type="term" value="F:magnesium ion binding"/>
    <property type="evidence" value="ECO:0007669"/>
    <property type="project" value="UniProtKB-UniRule"/>
</dbReference>
<dbReference type="AlphaFoldDB" id="Q7UL89"/>
<evidence type="ECO:0000256" key="6">
    <source>
        <dbReference type="HAMAP-Rule" id="MF_00020"/>
    </source>
</evidence>
<dbReference type="InterPro" id="IPR000890">
    <property type="entry name" value="Aliphatic_acid_kin_short-chain"/>
</dbReference>
<comment type="pathway">
    <text evidence="6">Metabolic intermediate biosynthesis; acetyl-CoA biosynthesis; acetyl-CoA from acetate: step 1/2.</text>
</comment>
<dbReference type="NCBIfam" id="TIGR00016">
    <property type="entry name" value="ackA"/>
    <property type="match status" value="1"/>
</dbReference>
<evidence type="ECO:0000256" key="3">
    <source>
        <dbReference type="ARBA" id="ARBA00022741"/>
    </source>
</evidence>
<dbReference type="PRINTS" id="PR00471">
    <property type="entry name" value="ACETATEKNASE"/>
</dbReference>
<dbReference type="EMBL" id="BX294150">
    <property type="protein sequence ID" value="CAD76388.1"/>
    <property type="molecule type" value="Genomic_DNA"/>
</dbReference>
<dbReference type="UniPathway" id="UPA00340">
    <property type="reaction ID" value="UER00458"/>
</dbReference>
<gene>
    <name evidence="6 8" type="primary">ackA</name>
    <name evidence="8" type="ordered locus">RB9655</name>
</gene>
<feature type="active site" description="Proton donor/acceptor" evidence="6">
    <location>
        <position position="143"/>
    </location>
</feature>
<feature type="binding site" evidence="6">
    <location>
        <position position="378"/>
    </location>
    <ligand>
        <name>Mg(2+)</name>
        <dbReference type="ChEBI" id="CHEBI:18420"/>
    </ligand>
</feature>
<keyword evidence="9" id="KW-1185">Reference proteome</keyword>
<dbReference type="HAMAP" id="MF_00020">
    <property type="entry name" value="Acetate_kinase"/>
    <property type="match status" value="1"/>
</dbReference>
<dbReference type="eggNOG" id="COG0282">
    <property type="taxonomic scope" value="Bacteria"/>
</dbReference>
<feature type="binding site" evidence="6">
    <location>
        <position position="36"/>
    </location>
    <ligand>
        <name>ATP</name>
        <dbReference type="ChEBI" id="CHEBI:30616"/>
    </ligand>
</feature>
<organism evidence="8 9">
    <name type="scientific">Rhodopirellula baltica (strain DSM 10527 / NCIMB 13988 / SH1)</name>
    <dbReference type="NCBI Taxonomy" id="243090"/>
    <lineage>
        <taxon>Bacteria</taxon>
        <taxon>Pseudomonadati</taxon>
        <taxon>Planctomycetota</taxon>
        <taxon>Planctomycetia</taxon>
        <taxon>Pirellulales</taxon>
        <taxon>Pirellulaceae</taxon>
        <taxon>Rhodopirellula</taxon>
    </lineage>
</organism>
<dbReference type="EC" id="2.7.2.1" evidence="6"/>
<dbReference type="Proteomes" id="UP000001025">
    <property type="component" value="Chromosome"/>
</dbReference>
<feature type="site" description="Transition state stabilizer" evidence="6">
    <location>
        <position position="175"/>
    </location>
</feature>
<keyword evidence="5 6" id="KW-0067">ATP-binding</keyword>
<dbReference type="PROSITE" id="PS01076">
    <property type="entry name" value="ACETATE_KINASE_2"/>
    <property type="match status" value="1"/>
</dbReference>
<evidence type="ECO:0000256" key="5">
    <source>
        <dbReference type="ARBA" id="ARBA00022840"/>
    </source>
</evidence>
<dbReference type="InterPro" id="IPR023865">
    <property type="entry name" value="Aliphatic_acid_kinase_CS"/>
</dbReference>
<comment type="subunit">
    <text evidence="6">Homodimer.</text>
</comment>
<feature type="site" description="Transition state stabilizer" evidence="6">
    <location>
        <position position="235"/>
    </location>
</feature>
<dbReference type="EnsemblBacteria" id="CAD76388">
    <property type="protein sequence ID" value="CAD76388"/>
    <property type="gene ID" value="RB9655"/>
</dbReference>
<dbReference type="OrthoDB" id="9802453at2"/>
<accession>Q7UL89</accession>
<name>Q7UL89_RHOBA</name>
<reference evidence="8 9" key="1">
    <citation type="journal article" date="2003" name="Proc. Natl. Acad. Sci. U.S.A.">
        <title>Complete genome sequence of the marine planctomycete Pirellula sp. strain 1.</title>
        <authorList>
            <person name="Gloeckner F.O."/>
            <person name="Kube M."/>
            <person name="Bauer M."/>
            <person name="Teeling H."/>
            <person name="Lombardot T."/>
            <person name="Ludwig W."/>
            <person name="Gade D."/>
            <person name="Beck A."/>
            <person name="Borzym K."/>
            <person name="Heitmann K."/>
            <person name="Rabus R."/>
            <person name="Schlesner H."/>
            <person name="Amann R."/>
            <person name="Reinhardt R."/>
        </authorList>
    </citation>
    <scope>NUCLEOTIDE SEQUENCE [LARGE SCALE GENOMIC DNA]</scope>
    <source>
        <strain evidence="9">DSM 10527 / NCIMB 13988 / SH1</strain>
    </source>
</reference>
<dbReference type="PANTHER" id="PTHR21060">
    <property type="entry name" value="ACETATE KINASE"/>
    <property type="match status" value="1"/>
</dbReference>
<dbReference type="Pfam" id="PF00871">
    <property type="entry name" value="Acetate_kinase"/>
    <property type="match status" value="1"/>
</dbReference>
<evidence type="ECO:0000313" key="8">
    <source>
        <dbReference type="EMBL" id="CAD76388.1"/>
    </source>
</evidence>
<comment type="cofactor">
    <cofactor evidence="6">
        <name>Mg(2+)</name>
        <dbReference type="ChEBI" id="CHEBI:18420"/>
    </cofactor>
    <cofactor evidence="6">
        <name>Mn(2+)</name>
        <dbReference type="ChEBI" id="CHEBI:29035"/>
    </cofactor>
    <text evidence="6">Mg(2+). Can also accept Mn(2+).</text>
</comment>
<keyword evidence="2 6" id="KW-0808">Transferase</keyword>
<feature type="binding site" evidence="6">
    <location>
        <begin position="202"/>
        <end position="206"/>
    </location>
    <ligand>
        <name>ATP</name>
        <dbReference type="ChEBI" id="CHEBI:30616"/>
    </ligand>
</feature>
<dbReference type="PANTHER" id="PTHR21060:SF15">
    <property type="entry name" value="ACETATE KINASE-RELATED"/>
    <property type="match status" value="1"/>
</dbReference>
<dbReference type="GO" id="GO:0008776">
    <property type="term" value="F:acetate kinase activity"/>
    <property type="evidence" value="ECO:0000318"/>
    <property type="project" value="GO_Central"/>
</dbReference>
<keyword evidence="6" id="KW-0460">Magnesium</keyword>
<dbReference type="FunCoup" id="Q7UL89">
    <property type="interactions" value="464"/>
</dbReference>
<dbReference type="PIRSF" id="PIRSF000722">
    <property type="entry name" value="Acetate_prop_kin"/>
    <property type="match status" value="1"/>
</dbReference>
<dbReference type="KEGG" id="rba:RB9655"/>
<comment type="caution">
    <text evidence="6">Lacks conserved residue(s) required for the propagation of feature annotation.</text>
</comment>
<comment type="subcellular location">
    <subcellularLocation>
        <location evidence="6">Cytoplasm</location>
    </subcellularLocation>
</comment>
<keyword evidence="6" id="KW-0963">Cytoplasm</keyword>
<dbReference type="InParanoid" id="Q7UL89"/>
<evidence type="ECO:0000256" key="2">
    <source>
        <dbReference type="ARBA" id="ARBA00022679"/>
    </source>
</evidence>
<sequence length="391" mass="41971">MHSDGHRQHRRDHGHPSTNGGFMNVLVFNVGSTTLKYACIDAETEEVISSGLVDRIGQPGGDAINHIVAAKIAIDEVGLNNVCVIGHRIVQGGDLFLEPTVVTPDVLKRLRTLDTLAPLHNPAARSVVEGLVGIGTPQTLVFDTSYFATLSPAAYRYAVPEDWYQKHAVRRYGFHGTSHQYVTQKAIRFIGGNDESRIISLHLGGGASATASIGGHAVDTSMGMTPLEGLVMATRSGDLDPAIVLHMTEHAGFEPSDVRNSLNRKSGLLGLCGDQDMRTVLKRRQAGDPAATLAIDIYVRRIIKTVGSYIAILGGLDALVFTAGVGQHSSEIRGLVCDSLQHFGISLSEEKNQSCCDDPADISAPDARVRTLVVDTNEELAIARLVRNRAT</sequence>
<evidence type="ECO:0000256" key="1">
    <source>
        <dbReference type="ARBA" id="ARBA00008748"/>
    </source>
</evidence>
<dbReference type="InterPro" id="IPR004372">
    <property type="entry name" value="Ac/propionate_kinase"/>
</dbReference>
<evidence type="ECO:0000313" key="9">
    <source>
        <dbReference type="Proteomes" id="UP000001025"/>
    </source>
</evidence>
<dbReference type="GO" id="GO:0006083">
    <property type="term" value="P:acetate metabolic process"/>
    <property type="evidence" value="ECO:0000318"/>
    <property type="project" value="GO_Central"/>
</dbReference>
<evidence type="ECO:0000256" key="7">
    <source>
        <dbReference type="RuleBase" id="RU003835"/>
    </source>
</evidence>
<dbReference type="PATRIC" id="fig|243090.15.peg.4641"/>
<comment type="catalytic activity">
    <reaction evidence="6">
        <text>acetate + ATP = acetyl phosphate + ADP</text>
        <dbReference type="Rhea" id="RHEA:11352"/>
        <dbReference type="ChEBI" id="CHEBI:22191"/>
        <dbReference type="ChEBI" id="CHEBI:30089"/>
        <dbReference type="ChEBI" id="CHEBI:30616"/>
        <dbReference type="ChEBI" id="CHEBI:456216"/>
        <dbReference type="EC" id="2.7.2.1"/>
    </reaction>
</comment>
<comment type="function">
    <text evidence="6">Catalyzes the formation of acetyl phosphate from acetate and ATP. Can also catalyze the reverse reaction.</text>
</comment>
<dbReference type="SUPFAM" id="SSF53067">
    <property type="entry name" value="Actin-like ATPase domain"/>
    <property type="match status" value="2"/>
</dbReference>
<dbReference type="STRING" id="243090.RB9655"/>